<dbReference type="Pfam" id="PF13377">
    <property type="entry name" value="Peripla_BP_3"/>
    <property type="match status" value="1"/>
</dbReference>
<proteinExistence type="predicted"/>
<dbReference type="GO" id="GO:0003700">
    <property type="term" value="F:DNA-binding transcription factor activity"/>
    <property type="evidence" value="ECO:0007669"/>
    <property type="project" value="TreeGrafter"/>
</dbReference>
<dbReference type="GO" id="GO:0000976">
    <property type="term" value="F:transcription cis-regulatory region binding"/>
    <property type="evidence" value="ECO:0007669"/>
    <property type="project" value="TreeGrafter"/>
</dbReference>
<dbReference type="STRING" id="1332264.BW730_17130"/>
<dbReference type="SMART" id="SM00354">
    <property type="entry name" value="HTH_LACI"/>
    <property type="match status" value="1"/>
</dbReference>
<evidence type="ECO:0000313" key="6">
    <source>
        <dbReference type="Proteomes" id="UP000188145"/>
    </source>
</evidence>
<protein>
    <recommendedName>
        <fullName evidence="4">HTH lacI-type domain-containing protein</fullName>
    </recommendedName>
</protein>
<feature type="domain" description="HTH lacI-type" evidence="4">
    <location>
        <begin position="3"/>
        <end position="57"/>
    </location>
</feature>
<dbReference type="InterPro" id="IPR028082">
    <property type="entry name" value="Peripla_BP_I"/>
</dbReference>
<dbReference type="PANTHER" id="PTHR30146">
    <property type="entry name" value="LACI-RELATED TRANSCRIPTIONAL REPRESSOR"/>
    <property type="match status" value="1"/>
</dbReference>
<dbReference type="InterPro" id="IPR000843">
    <property type="entry name" value="HTH_LacI"/>
</dbReference>
<keyword evidence="1" id="KW-0805">Transcription regulation</keyword>
<evidence type="ECO:0000313" key="5">
    <source>
        <dbReference type="EMBL" id="AQP48964.1"/>
    </source>
</evidence>
<dbReference type="Gene3D" id="3.40.50.2300">
    <property type="match status" value="2"/>
</dbReference>
<dbReference type="OrthoDB" id="3430936at2"/>
<dbReference type="PROSITE" id="PS50932">
    <property type="entry name" value="HTH_LACI_2"/>
    <property type="match status" value="1"/>
</dbReference>
<dbReference type="Pfam" id="PF00356">
    <property type="entry name" value="LacI"/>
    <property type="match status" value="1"/>
</dbReference>
<accession>A0A1Q2CS76</accession>
<keyword evidence="2" id="KW-0238">DNA-binding</keyword>
<gene>
    <name evidence="5" type="ORF">BW730_17130</name>
</gene>
<dbReference type="KEGG" id="tes:BW730_17130"/>
<dbReference type="Gene3D" id="1.10.260.40">
    <property type="entry name" value="lambda repressor-like DNA-binding domains"/>
    <property type="match status" value="1"/>
</dbReference>
<organism evidence="5 6">
    <name type="scientific">Tessaracoccus aquimaris</name>
    <dbReference type="NCBI Taxonomy" id="1332264"/>
    <lineage>
        <taxon>Bacteria</taxon>
        <taxon>Bacillati</taxon>
        <taxon>Actinomycetota</taxon>
        <taxon>Actinomycetes</taxon>
        <taxon>Propionibacteriales</taxon>
        <taxon>Propionibacteriaceae</taxon>
        <taxon>Tessaracoccus</taxon>
    </lineage>
</organism>
<dbReference type="Proteomes" id="UP000188145">
    <property type="component" value="Chromosome"/>
</dbReference>
<evidence type="ECO:0000256" key="2">
    <source>
        <dbReference type="ARBA" id="ARBA00023125"/>
    </source>
</evidence>
<dbReference type="AlphaFoldDB" id="A0A1Q2CS76"/>
<evidence type="ECO:0000256" key="1">
    <source>
        <dbReference type="ARBA" id="ARBA00023015"/>
    </source>
</evidence>
<dbReference type="InterPro" id="IPR046335">
    <property type="entry name" value="LacI/GalR-like_sensor"/>
</dbReference>
<reference evidence="6" key="1">
    <citation type="submission" date="2017-02" db="EMBL/GenBank/DDBJ databases">
        <title>Tessaracoccus aquaemaris sp. nov., isolated from the intestine of a Korean rockfish, Sebastes schlegelii, in a marine aquaculture pond.</title>
        <authorList>
            <person name="Tak E.J."/>
            <person name="Bae J.-W."/>
        </authorList>
    </citation>
    <scope>NUCLEOTIDE SEQUENCE [LARGE SCALE GENOMIC DNA]</scope>
    <source>
        <strain evidence="6">NSG39</strain>
    </source>
</reference>
<name>A0A1Q2CS76_9ACTN</name>
<sequence length="345" mass="36663">MAVTLAQVAAHAGVSPQTVSNAISNPSIVKSSTLRRVEASIATLGYTPNLRARMLRQQRTGSIGLRIRPVDDNVAAVLTDRLLHELSAQAAEDSKHVLLFTATSDAQEVETISRLRAQGLVDEFVLTDTHPDDARIPALTEQDASFVSFGRPWDDRDATHSWVDVDGRAGVAQATGALLDLGYRRIAFLGWPRGSATGDDRRAGWETTLKERLGLSDADLESWTFTSEEQISEAIDAGPAVVAAGADAVVCVSDSLAVGMVAAVRTAGLAIPIVGFDNTPLAASLGFSSVDQDLGRIAHELLRALTTTHEPVTALVTPRLVIRHDPRWGFPTAPTGPGPKKGNLS</sequence>
<evidence type="ECO:0000259" key="4">
    <source>
        <dbReference type="PROSITE" id="PS50932"/>
    </source>
</evidence>
<dbReference type="InterPro" id="IPR010982">
    <property type="entry name" value="Lambda_DNA-bd_dom_sf"/>
</dbReference>
<dbReference type="SUPFAM" id="SSF53822">
    <property type="entry name" value="Periplasmic binding protein-like I"/>
    <property type="match status" value="1"/>
</dbReference>
<keyword evidence="3" id="KW-0804">Transcription</keyword>
<dbReference type="RefSeq" id="WP_158522718.1">
    <property type="nucleotide sequence ID" value="NZ_CP019606.1"/>
</dbReference>
<dbReference type="SUPFAM" id="SSF47413">
    <property type="entry name" value="lambda repressor-like DNA-binding domains"/>
    <property type="match status" value="1"/>
</dbReference>
<dbReference type="PANTHER" id="PTHR30146:SF109">
    <property type="entry name" value="HTH-TYPE TRANSCRIPTIONAL REGULATOR GALS"/>
    <property type="match status" value="1"/>
</dbReference>
<dbReference type="CDD" id="cd01392">
    <property type="entry name" value="HTH_LacI"/>
    <property type="match status" value="1"/>
</dbReference>
<keyword evidence="6" id="KW-1185">Reference proteome</keyword>
<evidence type="ECO:0000256" key="3">
    <source>
        <dbReference type="ARBA" id="ARBA00023163"/>
    </source>
</evidence>
<dbReference type="EMBL" id="CP019606">
    <property type="protein sequence ID" value="AQP48964.1"/>
    <property type="molecule type" value="Genomic_DNA"/>
</dbReference>